<organism evidence="2 3">
    <name type="scientific">Candidatus Cerribacteria bacterium 'Amazon FNV 2010 28 9'</name>
    <dbReference type="NCBI Taxonomy" id="2081795"/>
    <lineage>
        <taxon>Bacteria</taxon>
        <taxon>Candidatus Cerribacteria</taxon>
    </lineage>
</organism>
<reference evidence="2 3" key="1">
    <citation type="submission" date="2018-02" db="EMBL/GenBank/DDBJ databases">
        <title>Genomic Reconstructions from Amazon Rainforest and Pasture Soil Reveal Novel Insights into the Physiology of Candidate Phyla in Tropical Sites.</title>
        <authorList>
            <person name="Kroeger M.E."/>
            <person name="Delmont T."/>
            <person name="Eren A.M."/>
            <person name="Guo J."/>
            <person name="Meyer K.M."/>
            <person name="Khan K."/>
            <person name="Rodrigues J.L.M."/>
            <person name="Bohannan B.J.M."/>
            <person name="Tringe S."/>
            <person name="Borges C.D."/>
            <person name="Tiedje J."/>
            <person name="Tsai S.M."/>
            <person name="Nusslein K."/>
        </authorList>
    </citation>
    <scope>NUCLEOTIDE SEQUENCE [LARGE SCALE GENOMIC DNA]</scope>
    <source>
        <strain evidence="2">Amazon FNV 2010 28 9</strain>
    </source>
</reference>
<dbReference type="EMBL" id="PSRQ01000056">
    <property type="protein sequence ID" value="PWU22788.1"/>
    <property type="molecule type" value="Genomic_DNA"/>
</dbReference>
<feature type="coiled-coil region" evidence="1">
    <location>
        <begin position="14"/>
        <end position="41"/>
    </location>
</feature>
<evidence type="ECO:0000256" key="1">
    <source>
        <dbReference type="SAM" id="Coils"/>
    </source>
</evidence>
<protein>
    <submittedName>
        <fullName evidence="2">Uncharacterized protein</fullName>
    </submittedName>
</protein>
<proteinExistence type="predicted"/>
<gene>
    <name evidence="2" type="ORF">C5B42_05065</name>
</gene>
<name>A0A317JME1_9BACT</name>
<evidence type="ECO:0000313" key="3">
    <source>
        <dbReference type="Proteomes" id="UP000246104"/>
    </source>
</evidence>
<comment type="caution">
    <text evidence="2">The sequence shown here is derived from an EMBL/GenBank/DDBJ whole genome shotgun (WGS) entry which is preliminary data.</text>
</comment>
<sequence length="81" mass="9192">MTEIHSGKWSDPALNIEEQVNNRLERSLASLHKQARRAMAAYLDDPTRENAESVLLAEHDCDCAQADLSMYNRGEDPYDTI</sequence>
<dbReference type="Proteomes" id="UP000246104">
    <property type="component" value="Unassembled WGS sequence"/>
</dbReference>
<evidence type="ECO:0000313" key="2">
    <source>
        <dbReference type="EMBL" id="PWU22788.1"/>
    </source>
</evidence>
<accession>A0A317JME1</accession>
<keyword evidence="1" id="KW-0175">Coiled coil</keyword>
<dbReference type="AlphaFoldDB" id="A0A317JME1"/>